<feature type="transmembrane region" description="Helical" evidence="7">
    <location>
        <begin position="31"/>
        <end position="54"/>
    </location>
</feature>
<evidence type="ECO:0000256" key="4">
    <source>
        <dbReference type="ARBA" id="ARBA00022692"/>
    </source>
</evidence>
<dbReference type="PANTHER" id="PTHR33884:SF3">
    <property type="entry name" value="UPF0410 PROTEIN YMGE"/>
    <property type="match status" value="1"/>
</dbReference>
<sequence>MEVTGFFTAIIIGLIIGALGRLVVPGKQNIPIWLTLLIGVVAAILGTLVAGALGVDDTRGVDWIELAIQVAFAAIGVTIAAGAYGRRRIP</sequence>
<evidence type="ECO:0000256" key="7">
    <source>
        <dbReference type="SAM" id="Phobius"/>
    </source>
</evidence>
<feature type="transmembrane region" description="Helical" evidence="7">
    <location>
        <begin position="6"/>
        <end position="24"/>
    </location>
</feature>
<evidence type="ECO:0000313" key="9">
    <source>
        <dbReference type="Proteomes" id="UP000783871"/>
    </source>
</evidence>
<evidence type="ECO:0000256" key="5">
    <source>
        <dbReference type="ARBA" id="ARBA00022989"/>
    </source>
</evidence>
<feature type="transmembrane region" description="Helical" evidence="7">
    <location>
        <begin position="66"/>
        <end position="85"/>
    </location>
</feature>
<keyword evidence="9" id="KW-1185">Reference proteome</keyword>
<comment type="subcellular location">
    <subcellularLocation>
        <location evidence="1">Cell membrane</location>
        <topology evidence="1">Multi-pass membrane protein</topology>
    </subcellularLocation>
</comment>
<keyword evidence="3" id="KW-1003">Cell membrane</keyword>
<dbReference type="RefSeq" id="WP_168003962.1">
    <property type="nucleotide sequence ID" value="NZ_JAATEO010000048.1"/>
</dbReference>
<name>A0ABX0ZCI0_9ACTN</name>
<accession>A0ABX0ZCI0</accession>
<proteinExistence type="inferred from homology"/>
<organism evidence="8 9">
    <name type="scientific">Micromonospora thermarum</name>
    <dbReference type="NCBI Taxonomy" id="2720024"/>
    <lineage>
        <taxon>Bacteria</taxon>
        <taxon>Bacillati</taxon>
        <taxon>Actinomycetota</taxon>
        <taxon>Actinomycetes</taxon>
        <taxon>Micromonosporales</taxon>
        <taxon>Micromonosporaceae</taxon>
        <taxon>Micromonospora</taxon>
    </lineage>
</organism>
<evidence type="ECO:0000256" key="2">
    <source>
        <dbReference type="ARBA" id="ARBA00011006"/>
    </source>
</evidence>
<evidence type="ECO:0000256" key="3">
    <source>
        <dbReference type="ARBA" id="ARBA00022475"/>
    </source>
</evidence>
<dbReference type="EMBL" id="JAATEO010000048">
    <property type="protein sequence ID" value="NJP35621.1"/>
    <property type="molecule type" value="Genomic_DNA"/>
</dbReference>
<evidence type="ECO:0000256" key="6">
    <source>
        <dbReference type="ARBA" id="ARBA00023136"/>
    </source>
</evidence>
<dbReference type="Proteomes" id="UP000783871">
    <property type="component" value="Unassembled WGS sequence"/>
</dbReference>
<reference evidence="8 9" key="1">
    <citation type="submission" date="2020-03" db="EMBL/GenBank/DDBJ databases">
        <title>WGS of actinomycetes isolated from Thailand.</title>
        <authorList>
            <person name="Thawai C."/>
        </authorList>
    </citation>
    <scope>NUCLEOTIDE SEQUENCE [LARGE SCALE GENOMIC DNA]</scope>
    <source>
        <strain evidence="8 9">HSS6-12</strain>
    </source>
</reference>
<keyword evidence="4 7" id="KW-0812">Transmembrane</keyword>
<keyword evidence="6 7" id="KW-0472">Membrane</keyword>
<gene>
    <name evidence="8" type="ORF">HCJ94_27555</name>
</gene>
<protein>
    <submittedName>
        <fullName evidence="8">GlsB/YeaQ/YmgE family stress response membrane protein</fullName>
    </submittedName>
</protein>
<comment type="similarity">
    <text evidence="2">Belongs to the UPF0410 family.</text>
</comment>
<dbReference type="PANTHER" id="PTHR33884">
    <property type="entry name" value="UPF0410 PROTEIN YMGE"/>
    <property type="match status" value="1"/>
</dbReference>
<keyword evidence="5 7" id="KW-1133">Transmembrane helix</keyword>
<comment type="caution">
    <text evidence="8">The sequence shown here is derived from an EMBL/GenBank/DDBJ whole genome shotgun (WGS) entry which is preliminary data.</text>
</comment>
<dbReference type="InterPro" id="IPR007341">
    <property type="entry name" value="Transgly_assoc"/>
</dbReference>
<evidence type="ECO:0000256" key="1">
    <source>
        <dbReference type="ARBA" id="ARBA00004651"/>
    </source>
</evidence>
<evidence type="ECO:0000313" key="8">
    <source>
        <dbReference type="EMBL" id="NJP35621.1"/>
    </source>
</evidence>